<dbReference type="STRING" id="1045558.SAMN05216175_113100"/>
<dbReference type="GO" id="GO:0003755">
    <property type="term" value="F:peptidyl-prolyl cis-trans isomerase activity"/>
    <property type="evidence" value="ECO:0007669"/>
    <property type="project" value="UniProtKB-KW"/>
</dbReference>
<dbReference type="InterPro" id="IPR027304">
    <property type="entry name" value="Trigger_fact/SurA_dom_sf"/>
</dbReference>
<dbReference type="PROSITE" id="PS50198">
    <property type="entry name" value="PPIC_PPIASE_2"/>
    <property type="match status" value="1"/>
</dbReference>
<gene>
    <name evidence="7" type="ORF">SAMN05216175_113100</name>
</gene>
<dbReference type="InterPro" id="IPR046357">
    <property type="entry name" value="PPIase_dom_sf"/>
</dbReference>
<keyword evidence="8" id="KW-1185">Reference proteome</keyword>
<dbReference type="PANTHER" id="PTHR47245">
    <property type="entry name" value="PEPTIDYLPROLYL ISOMERASE"/>
    <property type="match status" value="1"/>
</dbReference>
<proteinExistence type="inferred from homology"/>
<evidence type="ECO:0000256" key="4">
    <source>
        <dbReference type="ARBA" id="ARBA00023110"/>
    </source>
</evidence>
<evidence type="ECO:0000259" key="6">
    <source>
        <dbReference type="PROSITE" id="PS50198"/>
    </source>
</evidence>
<accession>A0A1I2UM61</accession>
<dbReference type="Proteomes" id="UP000198623">
    <property type="component" value="Unassembled WGS sequence"/>
</dbReference>
<evidence type="ECO:0000313" key="8">
    <source>
        <dbReference type="Proteomes" id="UP000198623"/>
    </source>
</evidence>
<dbReference type="EMBL" id="FOOU01000013">
    <property type="protein sequence ID" value="SFG78110.1"/>
    <property type="molecule type" value="Genomic_DNA"/>
</dbReference>
<evidence type="ECO:0000256" key="1">
    <source>
        <dbReference type="ARBA" id="ARBA00000971"/>
    </source>
</evidence>
<protein>
    <recommendedName>
        <fullName evidence="3">peptidylprolyl isomerase</fullName>
        <ecNumber evidence="3">5.2.1.8</ecNumber>
    </recommendedName>
</protein>
<organism evidence="7 8">
    <name type="scientific">Neptunomonas qingdaonensis</name>
    <dbReference type="NCBI Taxonomy" id="1045558"/>
    <lineage>
        <taxon>Bacteria</taxon>
        <taxon>Pseudomonadati</taxon>
        <taxon>Pseudomonadota</taxon>
        <taxon>Gammaproteobacteria</taxon>
        <taxon>Oceanospirillales</taxon>
        <taxon>Oceanospirillaceae</taxon>
        <taxon>Neptunomonas</taxon>
    </lineage>
</organism>
<comment type="similarity">
    <text evidence="2">Belongs to the PpiC/parvulin rotamase family.</text>
</comment>
<dbReference type="RefSeq" id="WP_090729471.1">
    <property type="nucleotide sequence ID" value="NZ_FOOU01000013.1"/>
</dbReference>
<reference evidence="8" key="1">
    <citation type="submission" date="2016-10" db="EMBL/GenBank/DDBJ databases">
        <authorList>
            <person name="Varghese N."/>
            <person name="Submissions S."/>
        </authorList>
    </citation>
    <scope>NUCLEOTIDE SEQUENCE [LARGE SCALE GENOMIC DNA]</scope>
    <source>
        <strain evidence="8">CGMCC 1.10971</strain>
    </source>
</reference>
<evidence type="ECO:0000313" key="7">
    <source>
        <dbReference type="EMBL" id="SFG78110.1"/>
    </source>
</evidence>
<evidence type="ECO:0000256" key="2">
    <source>
        <dbReference type="ARBA" id="ARBA00007656"/>
    </source>
</evidence>
<dbReference type="SUPFAM" id="SSF54534">
    <property type="entry name" value="FKBP-like"/>
    <property type="match status" value="1"/>
</dbReference>
<comment type="catalytic activity">
    <reaction evidence="1">
        <text>[protein]-peptidylproline (omega=180) = [protein]-peptidylproline (omega=0)</text>
        <dbReference type="Rhea" id="RHEA:16237"/>
        <dbReference type="Rhea" id="RHEA-COMP:10747"/>
        <dbReference type="Rhea" id="RHEA-COMP:10748"/>
        <dbReference type="ChEBI" id="CHEBI:83833"/>
        <dbReference type="ChEBI" id="CHEBI:83834"/>
        <dbReference type="EC" id="5.2.1.8"/>
    </reaction>
</comment>
<dbReference type="InterPro" id="IPR050245">
    <property type="entry name" value="PrsA_foldase"/>
</dbReference>
<evidence type="ECO:0000256" key="3">
    <source>
        <dbReference type="ARBA" id="ARBA00013194"/>
    </source>
</evidence>
<dbReference type="AlphaFoldDB" id="A0A1I2UM61"/>
<dbReference type="EC" id="5.2.1.8" evidence="3"/>
<feature type="domain" description="PpiC" evidence="6">
    <location>
        <begin position="116"/>
        <end position="217"/>
    </location>
</feature>
<dbReference type="OrthoDB" id="9769613at2"/>
<keyword evidence="4 5" id="KW-0697">Rotamase</keyword>
<dbReference type="SUPFAM" id="SSF109998">
    <property type="entry name" value="Triger factor/SurA peptide-binding domain-like"/>
    <property type="match status" value="1"/>
</dbReference>
<name>A0A1I2UM61_9GAMM</name>
<evidence type="ECO:0000256" key="5">
    <source>
        <dbReference type="PROSITE-ProRule" id="PRU00278"/>
    </source>
</evidence>
<keyword evidence="5 7" id="KW-0413">Isomerase</keyword>
<sequence>MELIDSITVSDIVDDFVPVSVNGQAIEEAEILQEMQYHAADSIEAAHQKAASALVVKELLLQRAKELELSAEILTGETQEEALIRTLIAQEVQQPTPDDEACERYFLANQNKFTTPVLVAASHILLGADPQDQHAREFAAQQAETLIAELVKNPERFADLAKQYSDCPSKEVNGELGQLDKGQTVAEFERQVFKMEEGLALHPVESRYGYHIVRLDKRVEGKPLLYHMVADRIATYLKDQVYRRGINQYISLLAGQASIEGVDIQSADSPLMQ</sequence>
<dbReference type="PANTHER" id="PTHR47245:SF2">
    <property type="entry name" value="PEPTIDYL-PROLYL CIS-TRANS ISOMERASE HP_0175-RELATED"/>
    <property type="match status" value="1"/>
</dbReference>
<dbReference type="Pfam" id="PF00639">
    <property type="entry name" value="Rotamase"/>
    <property type="match status" value="1"/>
</dbReference>
<dbReference type="Gene3D" id="3.10.50.40">
    <property type="match status" value="1"/>
</dbReference>
<dbReference type="InterPro" id="IPR000297">
    <property type="entry name" value="PPIase_PpiC"/>
</dbReference>